<dbReference type="AlphaFoldDB" id="V8N6K4"/>
<sequence length="131" mass="14952">MEFRQFWGERSELRRFQDGVICEAVLWDAANLCQKRLIPEQIIRHVLKLHLDIPETSISYMGALLEPLIKLGRETFPPVPVKPDYTFHGKIKDRASFLPMAEKPCPAYVAPIKGKDLSLGWVGKKSESFLG</sequence>
<dbReference type="EMBL" id="AZIM01009403">
    <property type="protein sequence ID" value="ETE57187.1"/>
    <property type="molecule type" value="Genomic_DNA"/>
</dbReference>
<dbReference type="GO" id="GO:0032545">
    <property type="term" value="C:CURI complex"/>
    <property type="evidence" value="ECO:0007669"/>
    <property type="project" value="TreeGrafter"/>
</dbReference>
<dbReference type="GO" id="GO:0006364">
    <property type="term" value="P:rRNA processing"/>
    <property type="evidence" value="ECO:0007669"/>
    <property type="project" value="TreeGrafter"/>
</dbReference>
<evidence type="ECO:0000256" key="1">
    <source>
        <dbReference type="RuleBase" id="RU364032"/>
    </source>
</evidence>
<keyword evidence="4" id="KW-1185">Reference proteome</keyword>
<accession>V8N6K4</accession>
<keyword evidence="1" id="KW-0539">Nucleus</keyword>
<dbReference type="PANTHER" id="PTHR17972">
    <property type="entry name" value="NUCLEOLAR RNA-ASSOCIATED PROTEIN"/>
    <property type="match status" value="1"/>
</dbReference>
<comment type="caution">
    <text evidence="3">The sequence shown here is derived from an EMBL/GenBank/DDBJ whole genome shotgun (WGS) entry which is preliminary data.</text>
</comment>
<dbReference type="OrthoDB" id="10251401at2759"/>
<gene>
    <name evidence="3" type="primary">NOL6</name>
    <name evidence="3" type="ORF">L345_17100</name>
</gene>
<evidence type="ECO:0000313" key="3">
    <source>
        <dbReference type="EMBL" id="ETE57187.1"/>
    </source>
</evidence>
<organism evidence="3 4">
    <name type="scientific">Ophiophagus hannah</name>
    <name type="common">King cobra</name>
    <name type="synonym">Naja hannah</name>
    <dbReference type="NCBI Taxonomy" id="8665"/>
    <lineage>
        <taxon>Eukaryota</taxon>
        <taxon>Metazoa</taxon>
        <taxon>Chordata</taxon>
        <taxon>Craniata</taxon>
        <taxon>Vertebrata</taxon>
        <taxon>Euteleostomi</taxon>
        <taxon>Lepidosauria</taxon>
        <taxon>Squamata</taxon>
        <taxon>Bifurcata</taxon>
        <taxon>Unidentata</taxon>
        <taxon>Episquamata</taxon>
        <taxon>Toxicofera</taxon>
        <taxon>Serpentes</taxon>
        <taxon>Colubroidea</taxon>
        <taxon>Elapidae</taxon>
        <taxon>Elapinae</taxon>
        <taxon>Ophiophagus</taxon>
    </lineage>
</organism>
<keyword evidence="1" id="KW-0694">RNA-binding</keyword>
<protein>
    <recommendedName>
        <fullName evidence="1">Nucleolar protein 6</fullName>
    </recommendedName>
</protein>
<dbReference type="InterPro" id="IPR005554">
    <property type="entry name" value="NOL6/Upt22"/>
</dbReference>
<dbReference type="GO" id="GO:0032040">
    <property type="term" value="C:small-subunit processome"/>
    <property type="evidence" value="ECO:0007669"/>
    <property type="project" value="TreeGrafter"/>
</dbReference>
<reference evidence="3 4" key="1">
    <citation type="journal article" date="2013" name="Proc. Natl. Acad. Sci. U.S.A.">
        <title>The king cobra genome reveals dynamic gene evolution and adaptation in the snake venom system.</title>
        <authorList>
            <person name="Vonk F.J."/>
            <person name="Casewell N.R."/>
            <person name="Henkel C.V."/>
            <person name="Heimberg A.M."/>
            <person name="Jansen H.J."/>
            <person name="McCleary R.J."/>
            <person name="Kerkkamp H.M."/>
            <person name="Vos R.A."/>
            <person name="Guerreiro I."/>
            <person name="Calvete J.J."/>
            <person name="Wuster W."/>
            <person name="Woods A.E."/>
            <person name="Logan J.M."/>
            <person name="Harrison R.A."/>
            <person name="Castoe T.A."/>
            <person name="de Koning A.P."/>
            <person name="Pollock D.D."/>
            <person name="Yandell M."/>
            <person name="Calderon D."/>
            <person name="Renjifo C."/>
            <person name="Currier R.B."/>
            <person name="Salgado D."/>
            <person name="Pla D."/>
            <person name="Sanz L."/>
            <person name="Hyder A.S."/>
            <person name="Ribeiro J.M."/>
            <person name="Arntzen J.W."/>
            <person name="van den Thillart G.E."/>
            <person name="Boetzer M."/>
            <person name="Pirovano W."/>
            <person name="Dirks R.P."/>
            <person name="Spaink H.P."/>
            <person name="Duboule D."/>
            <person name="McGlinn E."/>
            <person name="Kini R.M."/>
            <person name="Richardson M.K."/>
        </authorList>
    </citation>
    <scope>NUCLEOTIDE SEQUENCE</scope>
    <source>
        <tissue evidence="3">Blood</tissue>
    </source>
</reference>
<evidence type="ECO:0000259" key="2">
    <source>
        <dbReference type="Pfam" id="PF17404"/>
    </source>
</evidence>
<evidence type="ECO:0000313" key="4">
    <source>
        <dbReference type="Proteomes" id="UP000018936"/>
    </source>
</evidence>
<feature type="domain" description="Nrap protein" evidence="2">
    <location>
        <begin position="2"/>
        <end position="51"/>
    </location>
</feature>
<dbReference type="GO" id="GO:0034456">
    <property type="term" value="C:UTP-C complex"/>
    <property type="evidence" value="ECO:0007669"/>
    <property type="project" value="TreeGrafter"/>
</dbReference>
<name>V8N6K4_OPHHA</name>
<proteinExistence type="inferred from homology"/>
<dbReference type="InterPro" id="IPR035368">
    <property type="entry name" value="Nrap_D3"/>
</dbReference>
<feature type="non-terminal residue" evidence="3">
    <location>
        <position position="1"/>
    </location>
</feature>
<comment type="subcellular location">
    <subcellularLocation>
        <location evidence="1">Nucleus</location>
        <location evidence="1">Nucleolus</location>
    </subcellularLocation>
</comment>
<dbReference type="GO" id="GO:0003723">
    <property type="term" value="F:RNA binding"/>
    <property type="evidence" value="ECO:0007669"/>
    <property type="project" value="UniProtKB-KW"/>
</dbReference>
<dbReference type="GO" id="GO:0006409">
    <property type="term" value="P:tRNA export from nucleus"/>
    <property type="evidence" value="ECO:0007669"/>
    <property type="project" value="TreeGrafter"/>
</dbReference>
<dbReference type="Pfam" id="PF17404">
    <property type="entry name" value="Nrap_D3"/>
    <property type="match status" value="1"/>
</dbReference>
<comment type="similarity">
    <text evidence="1">Belongs to the NRAP family.</text>
</comment>
<dbReference type="PANTHER" id="PTHR17972:SF0">
    <property type="entry name" value="NUCLEOLAR PROTEIN 6"/>
    <property type="match status" value="1"/>
</dbReference>
<dbReference type="Proteomes" id="UP000018936">
    <property type="component" value="Unassembled WGS sequence"/>
</dbReference>